<evidence type="ECO:0000313" key="2">
    <source>
        <dbReference type="Proteomes" id="UP000002012"/>
    </source>
</evidence>
<dbReference type="PaxDb" id="522772-Dacet_0526"/>
<dbReference type="OrthoDB" id="9930350at2"/>
<accession>D4H413</accession>
<organism evidence="1 2">
    <name type="scientific">Denitrovibrio acetiphilus (strain DSM 12809 / NBRC 114555 / N2460)</name>
    <dbReference type="NCBI Taxonomy" id="522772"/>
    <lineage>
        <taxon>Bacteria</taxon>
        <taxon>Pseudomonadati</taxon>
        <taxon>Deferribacterota</taxon>
        <taxon>Deferribacteres</taxon>
        <taxon>Deferribacterales</taxon>
        <taxon>Geovibrionaceae</taxon>
        <taxon>Denitrovibrio</taxon>
    </lineage>
</organism>
<sequence length="150" mass="16362">MGKTIDIADNLVKMAHSLKYDDFDAKDKILQYAGKLIGDEFGESSIYMQKLGLIVFSPKDGAVLGSMGAGEEHLKKAVFTSGAERLVELLEQVRDAIGGIPSDSDKVVVIQAKDKIAASRIVSHIKAKGYEPVLIKDTDDWKSKIDELLP</sequence>
<keyword evidence="2" id="KW-1185">Reference proteome</keyword>
<reference evidence="1 2" key="1">
    <citation type="journal article" date="2010" name="Stand. Genomic Sci.">
        <title>Complete genome sequence of Denitrovibrio acetiphilus type strain (N2460).</title>
        <authorList>
            <person name="Kiss H."/>
            <person name="Lang E."/>
            <person name="Lapidus A."/>
            <person name="Copeland A."/>
            <person name="Nolan M."/>
            <person name="Glavina Del Rio T."/>
            <person name="Chen F."/>
            <person name="Lucas S."/>
            <person name="Tice H."/>
            <person name="Cheng J.F."/>
            <person name="Han C."/>
            <person name="Goodwin L."/>
            <person name="Pitluck S."/>
            <person name="Liolios K."/>
            <person name="Pati A."/>
            <person name="Ivanova N."/>
            <person name="Mavromatis K."/>
            <person name="Chen A."/>
            <person name="Palaniappan K."/>
            <person name="Land M."/>
            <person name="Hauser L."/>
            <person name="Chang Y.J."/>
            <person name="Jeffries C.D."/>
            <person name="Detter J.C."/>
            <person name="Brettin T."/>
            <person name="Spring S."/>
            <person name="Rohde M."/>
            <person name="Goker M."/>
            <person name="Woyke T."/>
            <person name="Bristow J."/>
            <person name="Eisen J.A."/>
            <person name="Markowitz V."/>
            <person name="Hugenholtz P."/>
            <person name="Kyrpides N.C."/>
            <person name="Klenk H.P."/>
        </authorList>
    </citation>
    <scope>NUCLEOTIDE SEQUENCE [LARGE SCALE GENOMIC DNA]</scope>
    <source>
        <strain evidence="2">DSM 12809 / NBRC 114555 / N2460</strain>
    </source>
</reference>
<protein>
    <submittedName>
        <fullName evidence="1">Uncharacterized protein</fullName>
    </submittedName>
</protein>
<dbReference type="Proteomes" id="UP000002012">
    <property type="component" value="Chromosome"/>
</dbReference>
<dbReference type="EMBL" id="CP001968">
    <property type="protein sequence ID" value="ADD67324.1"/>
    <property type="molecule type" value="Genomic_DNA"/>
</dbReference>
<evidence type="ECO:0000313" key="1">
    <source>
        <dbReference type="EMBL" id="ADD67324.1"/>
    </source>
</evidence>
<dbReference type="InParanoid" id="D4H413"/>
<dbReference type="STRING" id="522772.Dacet_0526"/>
<name>D4H413_DENA2</name>
<gene>
    <name evidence="1" type="ordered locus">Dacet_0526</name>
</gene>
<proteinExistence type="predicted"/>
<dbReference type="AlphaFoldDB" id="D4H413"/>
<dbReference type="RefSeq" id="WP_013009868.1">
    <property type="nucleotide sequence ID" value="NC_013943.1"/>
</dbReference>
<dbReference type="KEGG" id="dap:Dacet_0526"/>
<dbReference type="HOGENOM" id="CLU_1737557_0_0_0"/>